<evidence type="ECO:0000313" key="2">
    <source>
        <dbReference type="EMBL" id="WPG98557.1"/>
    </source>
</evidence>
<sequence length="172" mass="18822">MSSPINVNLEEDGIALERFTGLVLIMNTPKGRGVFASKPIPAGTTIDICAALVLSPHDAKEHISHTELNNYTYNWPYPTGENGNQTTQAVVFGLGSLFNHSTHQQNVGWTRDLVRQVVTYRTLRDVRQGEELCISYGGHLTFVDADAEELKAEAEAEARDGGEAALARIELV</sequence>
<organism evidence="2 3">
    <name type="scientific">Acrodontium crateriforme</name>
    <dbReference type="NCBI Taxonomy" id="150365"/>
    <lineage>
        <taxon>Eukaryota</taxon>
        <taxon>Fungi</taxon>
        <taxon>Dikarya</taxon>
        <taxon>Ascomycota</taxon>
        <taxon>Pezizomycotina</taxon>
        <taxon>Dothideomycetes</taxon>
        <taxon>Dothideomycetidae</taxon>
        <taxon>Mycosphaerellales</taxon>
        <taxon>Teratosphaeriaceae</taxon>
        <taxon>Acrodontium</taxon>
    </lineage>
</organism>
<name>A0AAQ3RA02_9PEZI</name>
<dbReference type="AlphaFoldDB" id="A0AAQ3RA02"/>
<proteinExistence type="predicted"/>
<dbReference type="InterPro" id="IPR046341">
    <property type="entry name" value="SET_dom_sf"/>
</dbReference>
<feature type="domain" description="SET" evidence="1">
    <location>
        <begin position="20"/>
        <end position="137"/>
    </location>
</feature>
<dbReference type="SMART" id="SM00317">
    <property type="entry name" value="SET"/>
    <property type="match status" value="1"/>
</dbReference>
<dbReference type="InterPro" id="IPR001214">
    <property type="entry name" value="SET_dom"/>
</dbReference>
<dbReference type="EMBL" id="CP138581">
    <property type="protein sequence ID" value="WPG98557.1"/>
    <property type="molecule type" value="Genomic_DNA"/>
</dbReference>
<dbReference type="SUPFAM" id="SSF82199">
    <property type="entry name" value="SET domain"/>
    <property type="match status" value="1"/>
</dbReference>
<evidence type="ECO:0000259" key="1">
    <source>
        <dbReference type="PROSITE" id="PS50280"/>
    </source>
</evidence>
<accession>A0AAQ3RA02</accession>
<gene>
    <name evidence="2" type="ORF">R9X50_00134900</name>
</gene>
<evidence type="ECO:0000313" key="3">
    <source>
        <dbReference type="Proteomes" id="UP001303373"/>
    </source>
</evidence>
<reference evidence="2 3" key="1">
    <citation type="submission" date="2023-11" db="EMBL/GenBank/DDBJ databases">
        <title>An acidophilic fungus is an integral part of prey digestion in a carnivorous sundew plant.</title>
        <authorList>
            <person name="Tsai I.J."/>
        </authorList>
    </citation>
    <scope>NUCLEOTIDE SEQUENCE [LARGE SCALE GENOMIC DNA]</scope>
    <source>
        <strain evidence="2">169a</strain>
    </source>
</reference>
<dbReference type="Proteomes" id="UP001303373">
    <property type="component" value="Chromosome 2"/>
</dbReference>
<dbReference type="Pfam" id="PF00856">
    <property type="entry name" value="SET"/>
    <property type="match status" value="1"/>
</dbReference>
<protein>
    <submittedName>
        <fullName evidence="2">SET domain-containing protein 7</fullName>
    </submittedName>
</protein>
<keyword evidence="3" id="KW-1185">Reference proteome</keyword>
<dbReference type="CDD" id="cd10540">
    <property type="entry name" value="SET_SpSet7-like"/>
    <property type="match status" value="1"/>
</dbReference>
<dbReference type="Gene3D" id="2.170.270.10">
    <property type="entry name" value="SET domain"/>
    <property type="match status" value="1"/>
</dbReference>
<dbReference type="PROSITE" id="PS50280">
    <property type="entry name" value="SET"/>
    <property type="match status" value="1"/>
</dbReference>